<evidence type="ECO:0000313" key="2">
    <source>
        <dbReference type="Proteomes" id="UP000182237"/>
    </source>
</evidence>
<protein>
    <submittedName>
        <fullName evidence="1">Uncharacterized protein</fullName>
    </submittedName>
</protein>
<sequence>MAMTQHLIHTMSTAHATTLNALRSIIRHPRSLARPHASWRPPTTALPPVAGSERLTVSVTRRRVGPRARARIRGYGETHTPAYIIELRLTDASGLRADPHITEAWVRALVPADHIAAVHEIPGPRATSYVWLTDAAYTPVRSPSSMFEGLQAA</sequence>
<dbReference type="STRING" id="1203190.GCA_000312345_01215"/>
<accession>A0A1H1QBH7</accession>
<proteinExistence type="predicted"/>
<keyword evidence="2" id="KW-1185">Reference proteome</keyword>
<dbReference type="eggNOG" id="ENOG5031JBK">
    <property type="taxonomic scope" value="Bacteria"/>
</dbReference>
<reference evidence="1 2" key="1">
    <citation type="submission" date="2016-10" db="EMBL/GenBank/DDBJ databases">
        <authorList>
            <person name="de Groot N.N."/>
        </authorList>
    </citation>
    <scope>NUCLEOTIDE SEQUENCE [LARGE SCALE GENOMIC DNA]</scope>
    <source>
        <strain evidence="1 2">DSM 45434</strain>
    </source>
</reference>
<dbReference type="EMBL" id="LT629765">
    <property type="protein sequence ID" value="SDS20842.1"/>
    <property type="molecule type" value="Genomic_DNA"/>
</dbReference>
<evidence type="ECO:0000313" key="1">
    <source>
        <dbReference type="EMBL" id="SDS20842.1"/>
    </source>
</evidence>
<organism evidence="1 2">
    <name type="scientific">Corynebacterium timonense</name>
    <dbReference type="NCBI Taxonomy" id="441500"/>
    <lineage>
        <taxon>Bacteria</taxon>
        <taxon>Bacillati</taxon>
        <taxon>Actinomycetota</taxon>
        <taxon>Actinomycetes</taxon>
        <taxon>Mycobacteriales</taxon>
        <taxon>Corynebacteriaceae</taxon>
        <taxon>Corynebacterium</taxon>
    </lineage>
</organism>
<dbReference type="Proteomes" id="UP000182237">
    <property type="component" value="Chromosome I"/>
</dbReference>
<name>A0A1H1QBH7_9CORY</name>
<gene>
    <name evidence="1" type="ORF">SAMN04488539_1226</name>
</gene>
<dbReference type="AlphaFoldDB" id="A0A1H1QBH7"/>